<organism evidence="1">
    <name type="scientific">marine sediment metagenome</name>
    <dbReference type="NCBI Taxonomy" id="412755"/>
    <lineage>
        <taxon>unclassified sequences</taxon>
        <taxon>metagenomes</taxon>
        <taxon>ecological metagenomes</taxon>
    </lineage>
</organism>
<reference evidence="1" key="1">
    <citation type="journal article" date="2015" name="Nature">
        <title>Complex archaea that bridge the gap between prokaryotes and eukaryotes.</title>
        <authorList>
            <person name="Spang A."/>
            <person name="Saw J.H."/>
            <person name="Jorgensen S.L."/>
            <person name="Zaremba-Niedzwiedzka K."/>
            <person name="Martijn J."/>
            <person name="Lind A.E."/>
            <person name="van Eijk R."/>
            <person name="Schleper C."/>
            <person name="Guy L."/>
            <person name="Ettema T.J."/>
        </authorList>
    </citation>
    <scope>NUCLEOTIDE SEQUENCE</scope>
</reference>
<dbReference type="AlphaFoldDB" id="A0A0F9FE04"/>
<sequence length="142" mass="15259">MVIAIIPGENARARVVWRNTAAVPRSPSFRWDLRKAGSSWDEGPVIVASEVGAGLQGEVHVYNRIPFDWDDTTVDAKLMVIGLEGPQWQKNGVYQTVAELPEPSPDEKGEFPWIPVALGVGGAVLIGAALTKKDKGSAKGKV</sequence>
<evidence type="ECO:0000313" key="1">
    <source>
        <dbReference type="EMBL" id="KKL49337.1"/>
    </source>
</evidence>
<comment type="caution">
    <text evidence="1">The sequence shown here is derived from an EMBL/GenBank/DDBJ whole genome shotgun (WGS) entry which is preliminary data.</text>
</comment>
<accession>A0A0F9FE04</accession>
<protein>
    <submittedName>
        <fullName evidence="1">Uncharacterized protein</fullName>
    </submittedName>
</protein>
<name>A0A0F9FE04_9ZZZZ</name>
<gene>
    <name evidence="1" type="ORF">LCGC14_2316540</name>
</gene>
<dbReference type="EMBL" id="LAZR01032991">
    <property type="protein sequence ID" value="KKL49337.1"/>
    <property type="molecule type" value="Genomic_DNA"/>
</dbReference>
<proteinExistence type="predicted"/>